<keyword evidence="4" id="KW-0347">Helicase</keyword>
<name>A0A7J7LQK2_9MAGN</name>
<evidence type="ECO:0000256" key="5">
    <source>
        <dbReference type="ARBA" id="ARBA00022840"/>
    </source>
</evidence>
<dbReference type="AlphaFoldDB" id="A0A7J7LQK2"/>
<dbReference type="GO" id="GO:0005524">
    <property type="term" value="F:ATP binding"/>
    <property type="evidence" value="ECO:0007669"/>
    <property type="project" value="UniProtKB-KW"/>
</dbReference>
<dbReference type="InterPro" id="IPR044567">
    <property type="entry name" value="CLSY/DRD1"/>
</dbReference>
<dbReference type="InterPro" id="IPR000330">
    <property type="entry name" value="SNF2_N"/>
</dbReference>
<dbReference type="Gene3D" id="3.40.50.300">
    <property type="entry name" value="P-loop containing nucleotide triphosphate hydrolases"/>
    <property type="match status" value="1"/>
</dbReference>
<evidence type="ECO:0000313" key="9">
    <source>
        <dbReference type="EMBL" id="KAF6144822.1"/>
    </source>
</evidence>
<dbReference type="GO" id="GO:0016787">
    <property type="term" value="F:hydrolase activity"/>
    <property type="evidence" value="ECO:0007669"/>
    <property type="project" value="UniProtKB-KW"/>
</dbReference>
<accession>A0A7J7LQK2</accession>
<dbReference type="InterPro" id="IPR038718">
    <property type="entry name" value="SNF2-like_sf"/>
</dbReference>
<keyword evidence="2" id="KW-0547">Nucleotide-binding</keyword>
<protein>
    <submittedName>
        <fullName evidence="9">Uncharacterized protein</fullName>
    </submittedName>
</protein>
<keyword evidence="10" id="KW-1185">Reference proteome</keyword>
<dbReference type="InterPro" id="IPR001650">
    <property type="entry name" value="Helicase_C-like"/>
</dbReference>
<dbReference type="EMBL" id="JACGCM010002109">
    <property type="protein sequence ID" value="KAF6144822.1"/>
    <property type="molecule type" value="Genomic_DNA"/>
</dbReference>
<dbReference type="Gene3D" id="3.40.50.10810">
    <property type="entry name" value="Tandem AAA-ATPase domain"/>
    <property type="match status" value="1"/>
</dbReference>
<evidence type="ECO:0000256" key="1">
    <source>
        <dbReference type="ARBA" id="ARBA00004123"/>
    </source>
</evidence>
<dbReference type="GO" id="GO:0004386">
    <property type="term" value="F:helicase activity"/>
    <property type="evidence" value="ECO:0007669"/>
    <property type="project" value="UniProtKB-KW"/>
</dbReference>
<keyword evidence="3" id="KW-0378">Hydrolase</keyword>
<comment type="subcellular location">
    <subcellularLocation>
        <location evidence="1">Nucleus</location>
    </subcellularLocation>
</comment>
<comment type="caution">
    <text evidence="9">The sequence shown here is derived from an EMBL/GenBank/DDBJ whole genome shotgun (WGS) entry which is preliminary data.</text>
</comment>
<feature type="domain" description="Helicase C-terminal" evidence="8">
    <location>
        <begin position="657"/>
        <end position="809"/>
    </location>
</feature>
<evidence type="ECO:0000259" key="7">
    <source>
        <dbReference type="PROSITE" id="PS51192"/>
    </source>
</evidence>
<dbReference type="PROSITE" id="PS51194">
    <property type="entry name" value="HELICASE_CTER"/>
    <property type="match status" value="1"/>
</dbReference>
<feature type="non-terminal residue" evidence="9">
    <location>
        <position position="1"/>
    </location>
</feature>
<organism evidence="9 10">
    <name type="scientific">Kingdonia uniflora</name>
    <dbReference type="NCBI Taxonomy" id="39325"/>
    <lineage>
        <taxon>Eukaryota</taxon>
        <taxon>Viridiplantae</taxon>
        <taxon>Streptophyta</taxon>
        <taxon>Embryophyta</taxon>
        <taxon>Tracheophyta</taxon>
        <taxon>Spermatophyta</taxon>
        <taxon>Magnoliopsida</taxon>
        <taxon>Ranunculales</taxon>
        <taxon>Circaeasteraceae</taxon>
        <taxon>Kingdonia</taxon>
    </lineage>
</organism>
<dbReference type="GO" id="GO:0080188">
    <property type="term" value="P:gene silencing by siRNA-directed DNA methylation"/>
    <property type="evidence" value="ECO:0007669"/>
    <property type="project" value="InterPro"/>
</dbReference>
<evidence type="ECO:0000256" key="2">
    <source>
        <dbReference type="ARBA" id="ARBA00022741"/>
    </source>
</evidence>
<dbReference type="PANTHER" id="PTHR45821:SF2">
    <property type="entry name" value="SNF2 DOMAIN-CONTAINING PROTEIN CLASSY 2"/>
    <property type="match status" value="1"/>
</dbReference>
<dbReference type="Proteomes" id="UP000541444">
    <property type="component" value="Unassembled WGS sequence"/>
</dbReference>
<evidence type="ECO:0000259" key="8">
    <source>
        <dbReference type="PROSITE" id="PS51194"/>
    </source>
</evidence>
<keyword evidence="5" id="KW-0067">ATP-binding</keyword>
<dbReference type="PROSITE" id="PS51192">
    <property type="entry name" value="HELICASE_ATP_BIND_1"/>
    <property type="match status" value="1"/>
</dbReference>
<evidence type="ECO:0000256" key="3">
    <source>
        <dbReference type="ARBA" id="ARBA00022801"/>
    </source>
</evidence>
<dbReference type="Pfam" id="PF00271">
    <property type="entry name" value="Helicase_C"/>
    <property type="match status" value="1"/>
</dbReference>
<proteinExistence type="predicted"/>
<feature type="domain" description="Helicase ATP-binding" evidence="7">
    <location>
        <begin position="295"/>
        <end position="496"/>
    </location>
</feature>
<dbReference type="CDD" id="cd18793">
    <property type="entry name" value="SF2_C_SNF"/>
    <property type="match status" value="1"/>
</dbReference>
<dbReference type="InterPro" id="IPR049730">
    <property type="entry name" value="SNF2/RAD54-like_C"/>
</dbReference>
<dbReference type="InterPro" id="IPR014001">
    <property type="entry name" value="Helicase_ATP-bd"/>
</dbReference>
<dbReference type="SUPFAM" id="SSF52540">
    <property type="entry name" value="P-loop containing nucleoside triphosphate hydrolases"/>
    <property type="match status" value="2"/>
</dbReference>
<dbReference type="SMART" id="SM00490">
    <property type="entry name" value="HELICc"/>
    <property type="match status" value="1"/>
</dbReference>
<reference evidence="9 10" key="1">
    <citation type="journal article" date="2020" name="IScience">
        <title>Genome Sequencing of the Endangered Kingdonia uniflora (Circaeasteraceae, Ranunculales) Reveals Potential Mechanisms of Evolutionary Specialization.</title>
        <authorList>
            <person name="Sun Y."/>
            <person name="Deng T."/>
            <person name="Zhang A."/>
            <person name="Moore M.J."/>
            <person name="Landis J.B."/>
            <person name="Lin N."/>
            <person name="Zhang H."/>
            <person name="Zhang X."/>
            <person name="Huang J."/>
            <person name="Zhang X."/>
            <person name="Sun H."/>
            <person name="Wang H."/>
        </authorList>
    </citation>
    <scope>NUCLEOTIDE SEQUENCE [LARGE SCALE GENOMIC DNA]</scope>
    <source>
        <strain evidence="9">TB1705</strain>
        <tissue evidence="9">Leaf</tissue>
    </source>
</reference>
<gene>
    <name evidence="9" type="ORF">GIB67_038921</name>
</gene>
<keyword evidence="6" id="KW-0539">Nucleus</keyword>
<sequence>RPRTKIVLDSLNKTGKVKHDVKSSANDTMQRMNKNGRKPNEVLHGKVLHRKDSNKNYSYWNYSGESYGGRRTYEKKSLSVRQYKEIIERCMKNIESKIEKYQDPLVVSPLKPIRHPLSVKRPINDPVVDKEEEDPELQNLWNIMEVLINTEKSINGSQTNNVGQLSSDRVRKSRKVDEELCPHDYKLDEEVGLKCQLCGSVSTEIRYISPPFVKRKVNIRNGEYWDEINPRNADDTDFDLYNRPRRSKELSFIERSDSVWSLIPQFKSKFHIHQKNAFEFLWRSLAGSLIPENMLASAEIRNGCVISHSPGAGKTMLVISFLVSYLKIFPEKRPLILAPKTTLYTWCKEFKKWEVSVPVYQIHARQHFTKELRHQKPKKAPGDLNLNKDAMHVVDCLEKLESWHDHPSVLLMSYPAFITFMRENTKFKHWRYMSRVLQQSSGLLILDEGHNPRSTGSRLRKLLMKVKTEQRILLSGTLFQNNFEEYFNTLCLARPRFITEVIRRLTRNVDRDRYVYGNSRQSREKLARRIFVEKIAMKIHSKVEEVRQRGLNMLREISNDFIDVYESGKSDTLLGLQTYKILMKPTEMQQGMLAKLRSFISSAVRYPIELQIAVSLLLVHPWLIKSLAYAIQYFSLDEFEALDKYKLDVNKGSKVRFIVNLVYRCVIKREKVLIFARYIATMKLFVEIFEKIFGWQNGVDVLILHGKQELFERARVIDKFDEKGGAAHVLIASIAACGEGISLIAASRVVLLDSEWNPSKTKQAVARAFRPGQEKIVYVYELLGTGTLEEEKYGKNTWKERVSRMISVGAEDSSCRRTDNIEDEVLKDIVDEDRGQSYHMVLKDEKISNDDLIAGNELAVTN</sequence>
<dbReference type="GO" id="GO:0005634">
    <property type="term" value="C:nucleus"/>
    <property type="evidence" value="ECO:0007669"/>
    <property type="project" value="UniProtKB-SubCell"/>
</dbReference>
<dbReference type="SMART" id="SM00487">
    <property type="entry name" value="DEXDc"/>
    <property type="match status" value="1"/>
</dbReference>
<dbReference type="Pfam" id="PF00176">
    <property type="entry name" value="SNF2-rel_dom"/>
    <property type="match status" value="1"/>
</dbReference>
<dbReference type="PANTHER" id="PTHR45821">
    <property type="entry name" value="SNF2 DOMAIN-CONTAINING PROTEIN CLASSY 2-RELATED"/>
    <property type="match status" value="1"/>
</dbReference>
<evidence type="ECO:0000313" key="10">
    <source>
        <dbReference type="Proteomes" id="UP000541444"/>
    </source>
</evidence>
<dbReference type="InterPro" id="IPR027417">
    <property type="entry name" value="P-loop_NTPase"/>
</dbReference>
<evidence type="ECO:0000256" key="4">
    <source>
        <dbReference type="ARBA" id="ARBA00022806"/>
    </source>
</evidence>
<dbReference type="OrthoDB" id="448448at2759"/>
<evidence type="ECO:0000256" key="6">
    <source>
        <dbReference type="ARBA" id="ARBA00023242"/>
    </source>
</evidence>